<proteinExistence type="predicted"/>
<accession>A0A0P9JXE5</accession>
<dbReference type="InterPro" id="IPR009056">
    <property type="entry name" value="Cyt_c-like_dom"/>
</dbReference>
<dbReference type="EMBL" id="LJPT01000009">
    <property type="protein sequence ID" value="KPW52751.1"/>
    <property type="molecule type" value="Genomic_DNA"/>
</dbReference>
<dbReference type="GO" id="GO:0020037">
    <property type="term" value="F:heme binding"/>
    <property type="evidence" value="ECO:0007669"/>
    <property type="project" value="InterPro"/>
</dbReference>
<evidence type="ECO:0000259" key="5">
    <source>
        <dbReference type="PROSITE" id="PS51007"/>
    </source>
</evidence>
<dbReference type="Proteomes" id="UP000050425">
    <property type="component" value="Unassembled WGS sequence"/>
</dbReference>
<protein>
    <submittedName>
        <fullName evidence="6">Gluconate 2-dehydrogenase</fullName>
    </submittedName>
</protein>
<evidence type="ECO:0000313" key="6">
    <source>
        <dbReference type="EMBL" id="KPW52751.1"/>
    </source>
</evidence>
<comment type="caution">
    <text evidence="6">The sequence shown here is derived from an EMBL/GenBank/DDBJ whole genome shotgun (WGS) entry which is preliminary data.</text>
</comment>
<dbReference type="InterPro" id="IPR036909">
    <property type="entry name" value="Cyt_c-like_dom_sf"/>
</dbReference>
<keyword evidence="2 4" id="KW-0479">Metal-binding</keyword>
<feature type="domain" description="Cytochrome c" evidence="5">
    <location>
        <begin position="53"/>
        <end position="155"/>
    </location>
</feature>
<dbReference type="PATRIC" id="fig|251702.3.peg.62"/>
<evidence type="ECO:0000256" key="4">
    <source>
        <dbReference type="PROSITE-ProRule" id="PRU00433"/>
    </source>
</evidence>
<dbReference type="PANTHER" id="PTHR35008:SF8">
    <property type="entry name" value="ALCOHOL DEHYDROGENASE CYTOCHROME C SUBUNIT"/>
    <property type="match status" value="1"/>
</dbReference>
<dbReference type="PANTHER" id="PTHR35008">
    <property type="entry name" value="BLL4482 PROTEIN-RELATED"/>
    <property type="match status" value="1"/>
</dbReference>
<dbReference type="GO" id="GO:0009055">
    <property type="term" value="F:electron transfer activity"/>
    <property type="evidence" value="ECO:0007669"/>
    <property type="project" value="InterPro"/>
</dbReference>
<organism evidence="6 7">
    <name type="scientific">Pseudomonas syringae pv. antirrhini</name>
    <dbReference type="NCBI Taxonomy" id="251702"/>
    <lineage>
        <taxon>Bacteria</taxon>
        <taxon>Pseudomonadati</taxon>
        <taxon>Pseudomonadota</taxon>
        <taxon>Gammaproteobacteria</taxon>
        <taxon>Pseudomonadales</taxon>
        <taxon>Pseudomonadaceae</taxon>
        <taxon>Pseudomonas</taxon>
    </lineage>
</organism>
<dbReference type="Gene3D" id="1.10.760.10">
    <property type="entry name" value="Cytochrome c-like domain"/>
    <property type="match status" value="1"/>
</dbReference>
<evidence type="ECO:0000313" key="7">
    <source>
        <dbReference type="Proteomes" id="UP000050425"/>
    </source>
</evidence>
<dbReference type="AlphaFoldDB" id="A0A0P9JXE5"/>
<dbReference type="InterPro" id="IPR051459">
    <property type="entry name" value="Cytochrome_c-type_DH"/>
</dbReference>
<keyword evidence="1 4" id="KW-0349">Heme</keyword>
<evidence type="ECO:0000256" key="2">
    <source>
        <dbReference type="ARBA" id="ARBA00022723"/>
    </source>
</evidence>
<gene>
    <name evidence="6" type="ORF">ALO88_00031</name>
</gene>
<dbReference type="GO" id="GO:0046872">
    <property type="term" value="F:metal ion binding"/>
    <property type="evidence" value="ECO:0007669"/>
    <property type="project" value="UniProtKB-KW"/>
</dbReference>
<evidence type="ECO:0000256" key="3">
    <source>
        <dbReference type="ARBA" id="ARBA00023004"/>
    </source>
</evidence>
<dbReference type="SUPFAM" id="SSF46626">
    <property type="entry name" value="Cytochrome c"/>
    <property type="match status" value="2"/>
</dbReference>
<sequence length="334" mass="36705">MDQSAYSKLLLWCALLCAGASIIFAFYERQSTKLEQWPEQVRPFSGIPQDLPGDVSAGEYLARAADCVACHTAPGGKFLSGGRAFRLPFGEVYSTNITSDRDVGIGGWTDDQFVDAVRRGIGSRGHLFPVMPYTSYTGMSKQDVLEIKKYLMTVEPVGAETPPNNLAFPFDQRWGVRLWSMAFFQDRRFEGVQGQSYDWNRGAYLARALGRCGECRATRNAGFAMSSQAYFSGVPIEARGTYNTAQKNLHGVGAWTSAQIANHLSTGYEANHSFATGRIPDVVEQSFQYLTPRDMKALVMYLKASLPVNSGTSGLVELQSSALDAPNALMPPRK</sequence>
<reference evidence="6 7" key="1">
    <citation type="submission" date="2015-09" db="EMBL/GenBank/DDBJ databases">
        <title>Genome announcement of multiple Pseudomonas syringae strains.</title>
        <authorList>
            <person name="Thakur S."/>
            <person name="Wang P.W."/>
            <person name="Gong Y."/>
            <person name="Weir B.S."/>
            <person name="Guttman D.S."/>
        </authorList>
    </citation>
    <scope>NUCLEOTIDE SEQUENCE [LARGE SCALE GENOMIC DNA]</scope>
    <source>
        <strain evidence="6 7">ICMP4303</strain>
    </source>
</reference>
<evidence type="ECO:0000256" key="1">
    <source>
        <dbReference type="ARBA" id="ARBA00022617"/>
    </source>
</evidence>
<name>A0A0P9JXE5_9PSED</name>
<dbReference type="PROSITE" id="PS51007">
    <property type="entry name" value="CYTC"/>
    <property type="match status" value="1"/>
</dbReference>
<keyword evidence="3 4" id="KW-0408">Iron</keyword>